<reference evidence="1 2" key="1">
    <citation type="submission" date="2024-01" db="EMBL/GenBank/DDBJ databases">
        <authorList>
            <person name="Waweru B."/>
        </authorList>
    </citation>
    <scope>NUCLEOTIDE SEQUENCE [LARGE SCALE GENOMIC DNA]</scope>
</reference>
<gene>
    <name evidence="1" type="ORF">DCAF_LOCUS4637</name>
</gene>
<protein>
    <submittedName>
        <fullName evidence="1">Uncharacterized protein</fullName>
    </submittedName>
</protein>
<organism evidence="1 2">
    <name type="scientific">Dovyalis caffra</name>
    <dbReference type="NCBI Taxonomy" id="77055"/>
    <lineage>
        <taxon>Eukaryota</taxon>
        <taxon>Viridiplantae</taxon>
        <taxon>Streptophyta</taxon>
        <taxon>Embryophyta</taxon>
        <taxon>Tracheophyta</taxon>
        <taxon>Spermatophyta</taxon>
        <taxon>Magnoliopsida</taxon>
        <taxon>eudicotyledons</taxon>
        <taxon>Gunneridae</taxon>
        <taxon>Pentapetalae</taxon>
        <taxon>rosids</taxon>
        <taxon>fabids</taxon>
        <taxon>Malpighiales</taxon>
        <taxon>Salicaceae</taxon>
        <taxon>Flacourtieae</taxon>
        <taxon>Dovyalis</taxon>
    </lineage>
</organism>
<dbReference type="AlphaFoldDB" id="A0AAV1R3N6"/>
<evidence type="ECO:0000313" key="2">
    <source>
        <dbReference type="Proteomes" id="UP001314170"/>
    </source>
</evidence>
<dbReference type="EMBL" id="CAWUPB010000851">
    <property type="protein sequence ID" value="CAK7326931.1"/>
    <property type="molecule type" value="Genomic_DNA"/>
</dbReference>
<comment type="caution">
    <text evidence="1">The sequence shown here is derived from an EMBL/GenBank/DDBJ whole genome shotgun (WGS) entry which is preliminary data.</text>
</comment>
<proteinExistence type="predicted"/>
<sequence length="105" mass="12114">MGFKEGKYIYIESKGEELVMTRNTKRREQWESSQIATVVTRRGFHSGMTKCLDAGSLRRDGLIREKKDPGHGVGIFGEGWRIPNMKEEYLKKEYSLEERGSLGEK</sequence>
<keyword evidence="2" id="KW-1185">Reference proteome</keyword>
<evidence type="ECO:0000313" key="1">
    <source>
        <dbReference type="EMBL" id="CAK7326931.1"/>
    </source>
</evidence>
<name>A0AAV1R3N6_9ROSI</name>
<accession>A0AAV1R3N6</accession>
<dbReference type="Proteomes" id="UP001314170">
    <property type="component" value="Unassembled WGS sequence"/>
</dbReference>